<dbReference type="RefSeq" id="XP_018077102.1">
    <property type="nucleotide sequence ID" value="XM_018206621.1"/>
</dbReference>
<feature type="region of interest" description="Disordered" evidence="5">
    <location>
        <begin position="296"/>
        <end position="355"/>
    </location>
</feature>
<feature type="compositionally biased region" description="Basic and acidic residues" evidence="5">
    <location>
        <begin position="89"/>
        <end position="104"/>
    </location>
</feature>
<evidence type="ECO:0000256" key="2">
    <source>
        <dbReference type="ARBA" id="ARBA00022771"/>
    </source>
</evidence>
<keyword evidence="1" id="KW-0479">Metal-binding</keyword>
<keyword evidence="3" id="KW-0862">Zinc</keyword>
<dbReference type="InterPro" id="IPR011011">
    <property type="entry name" value="Znf_FYVE_PHD"/>
</dbReference>
<dbReference type="PANTHER" id="PTHR39490:SF8">
    <property type="entry name" value="ZINC FINGER FYVE DOMAIN-CONTAINING PROTEIN 21"/>
    <property type="match status" value="1"/>
</dbReference>
<dbReference type="InterPro" id="IPR013083">
    <property type="entry name" value="Znf_RING/FYVE/PHD"/>
</dbReference>
<dbReference type="InterPro" id="IPR052113">
    <property type="entry name" value="FYVE-type_Zinc_Finger"/>
</dbReference>
<evidence type="ECO:0000313" key="9">
    <source>
        <dbReference type="Proteomes" id="UP000070700"/>
    </source>
</evidence>
<dbReference type="GO" id="GO:0008270">
    <property type="term" value="F:zinc ion binding"/>
    <property type="evidence" value="ECO:0007669"/>
    <property type="project" value="UniProtKB-KW"/>
</dbReference>
<keyword evidence="9" id="KW-1185">Reference proteome</keyword>
<feature type="compositionally biased region" description="Polar residues" evidence="5">
    <location>
        <begin position="114"/>
        <end position="130"/>
    </location>
</feature>
<organism evidence="8 9">
    <name type="scientific">Mollisia scopiformis</name>
    <name type="common">Conifer needle endophyte fungus</name>
    <name type="synonym">Phialocephala scopiformis</name>
    <dbReference type="NCBI Taxonomy" id="149040"/>
    <lineage>
        <taxon>Eukaryota</taxon>
        <taxon>Fungi</taxon>
        <taxon>Dikarya</taxon>
        <taxon>Ascomycota</taxon>
        <taxon>Pezizomycotina</taxon>
        <taxon>Leotiomycetes</taxon>
        <taxon>Helotiales</taxon>
        <taxon>Mollisiaceae</taxon>
        <taxon>Mollisia</taxon>
    </lineage>
</organism>
<dbReference type="KEGG" id="psco:LY89DRAFT_309550"/>
<gene>
    <name evidence="8" type="ORF">LY89DRAFT_309550</name>
</gene>
<dbReference type="InterPro" id="IPR000306">
    <property type="entry name" value="Znf_FYVE"/>
</dbReference>
<dbReference type="InterPro" id="IPR017455">
    <property type="entry name" value="Znf_FYVE-rel"/>
</dbReference>
<dbReference type="Gene3D" id="3.30.40.10">
    <property type="entry name" value="Zinc/RING finger domain, C3HC4 (zinc finger)"/>
    <property type="match status" value="2"/>
</dbReference>
<evidence type="ECO:0000256" key="4">
    <source>
        <dbReference type="PROSITE-ProRule" id="PRU00175"/>
    </source>
</evidence>
<evidence type="ECO:0000256" key="5">
    <source>
        <dbReference type="SAM" id="MobiDB-lite"/>
    </source>
</evidence>
<feature type="region of interest" description="Disordered" evidence="5">
    <location>
        <begin position="429"/>
        <end position="448"/>
    </location>
</feature>
<feature type="compositionally biased region" description="Polar residues" evidence="5">
    <location>
        <begin position="1"/>
        <end position="16"/>
    </location>
</feature>
<feature type="domain" description="FYVE-type" evidence="7">
    <location>
        <begin position="208"/>
        <end position="299"/>
    </location>
</feature>
<dbReference type="PANTHER" id="PTHR39490">
    <property type="entry name" value="ARRESTIN DOMAIN-CONTAINING PROTEIN D"/>
    <property type="match status" value="1"/>
</dbReference>
<sequence length="578" mass="63809">MESPAASAQVSYSGASNGADRPLPPTPDSELDLYSGGDDEISYQRSFPYTSNTANIGGSEERESYESQGESSRSASHAIGEDVPSSERVWSDVKDGERNSRPPSEELVGPAGASRSSTEFAPDPSQNNDLPSNNSTHTNSSPENPHSNSDTEDNMPFPGRNQPRGSRRVRIEMLPGTVNYNMNQGQANPQYQVIGEPERVVLPRWQPDAEVTTCPICRSVFAFFNRKHHCRKCGKVVCAACSPHRITIPREYIVRPPPGVYASPPHRSRHSVASISSGEGNIEAGERVRLCNPCVPDPNTAPPQVSPPPYSVGPHANNERAVRPEDRLPSFAEHRLSRRENSYRPRPNATPLLPDLAVPSDAVTHLLRGVQIAENPTPSQMVGNRAPRPLPFMHYSDPRRTMSHRNRPDETDEEEYPNQLNHVAVASSQPRFASPDPQPMPQAAPRRAVPEEDLCPICRREYPTSLRDNPSQQESHIQRCIEEQLTRVQGHTAQAGAGAQHPGQLARISSGTRRGMTKYTATARDAINGDECQICLDEFFPSQELALLTCFCKFHPECIQGWWDKGNFGKCPTHDHGL</sequence>
<dbReference type="STRING" id="149040.A0A194XSP1"/>
<dbReference type="OrthoDB" id="660555at2759"/>
<feature type="compositionally biased region" description="Polar residues" evidence="5">
    <location>
        <begin position="66"/>
        <end position="75"/>
    </location>
</feature>
<evidence type="ECO:0000259" key="7">
    <source>
        <dbReference type="PROSITE" id="PS50178"/>
    </source>
</evidence>
<accession>A0A194XSP1</accession>
<feature type="domain" description="RING-type" evidence="6">
    <location>
        <begin position="532"/>
        <end position="575"/>
    </location>
</feature>
<dbReference type="SMART" id="SM00064">
    <property type="entry name" value="FYVE"/>
    <property type="match status" value="1"/>
</dbReference>
<reference evidence="8 9" key="1">
    <citation type="submission" date="2015-10" db="EMBL/GenBank/DDBJ databases">
        <title>Full genome of DAOMC 229536 Phialocephala scopiformis, a fungal endophyte of spruce producing the potent anti-insectan compound rugulosin.</title>
        <authorList>
            <consortium name="DOE Joint Genome Institute"/>
            <person name="Walker A.K."/>
            <person name="Frasz S.L."/>
            <person name="Seifert K.A."/>
            <person name="Miller J.D."/>
            <person name="Mondo S.J."/>
            <person name="Labutti K."/>
            <person name="Lipzen A."/>
            <person name="Dockter R."/>
            <person name="Kennedy M."/>
            <person name="Grigoriev I.V."/>
            <person name="Spatafora J.W."/>
        </authorList>
    </citation>
    <scope>NUCLEOTIDE SEQUENCE [LARGE SCALE GENOMIC DNA]</scope>
    <source>
        <strain evidence="8 9">CBS 120377</strain>
    </source>
</reference>
<evidence type="ECO:0000313" key="8">
    <source>
        <dbReference type="EMBL" id="KUJ22747.1"/>
    </source>
</evidence>
<dbReference type="EMBL" id="KQ947406">
    <property type="protein sequence ID" value="KUJ22747.1"/>
    <property type="molecule type" value="Genomic_DNA"/>
</dbReference>
<keyword evidence="2 4" id="KW-0863">Zinc-finger</keyword>
<dbReference type="InParanoid" id="A0A194XSP1"/>
<feature type="region of interest" description="Disordered" evidence="5">
    <location>
        <begin position="376"/>
        <end position="415"/>
    </location>
</feature>
<proteinExistence type="predicted"/>
<dbReference type="InterPro" id="IPR001841">
    <property type="entry name" value="Znf_RING"/>
</dbReference>
<feature type="region of interest" description="Disordered" evidence="5">
    <location>
        <begin position="1"/>
        <end position="167"/>
    </location>
</feature>
<name>A0A194XSP1_MOLSC</name>
<dbReference type="SUPFAM" id="SSF57850">
    <property type="entry name" value="RING/U-box"/>
    <property type="match status" value="1"/>
</dbReference>
<dbReference type="Pfam" id="PF01363">
    <property type="entry name" value="FYVE"/>
    <property type="match status" value="1"/>
</dbReference>
<feature type="compositionally biased region" description="Basic and acidic residues" evidence="5">
    <location>
        <begin position="317"/>
        <end position="343"/>
    </location>
</feature>
<dbReference type="PROSITE" id="PS50178">
    <property type="entry name" value="ZF_FYVE"/>
    <property type="match status" value="1"/>
</dbReference>
<feature type="compositionally biased region" description="Pro residues" evidence="5">
    <location>
        <begin position="296"/>
        <end position="311"/>
    </location>
</feature>
<dbReference type="GeneID" id="28816347"/>
<evidence type="ECO:0000259" key="6">
    <source>
        <dbReference type="PROSITE" id="PS50089"/>
    </source>
</evidence>
<evidence type="ECO:0000256" key="1">
    <source>
        <dbReference type="ARBA" id="ARBA00022723"/>
    </source>
</evidence>
<dbReference type="AlphaFoldDB" id="A0A194XSP1"/>
<dbReference type="SUPFAM" id="SSF57903">
    <property type="entry name" value="FYVE/PHD zinc finger"/>
    <property type="match status" value="1"/>
</dbReference>
<dbReference type="PROSITE" id="PS50089">
    <property type="entry name" value="ZF_RING_2"/>
    <property type="match status" value="1"/>
</dbReference>
<dbReference type="Proteomes" id="UP000070700">
    <property type="component" value="Unassembled WGS sequence"/>
</dbReference>
<evidence type="ECO:0000256" key="3">
    <source>
        <dbReference type="ARBA" id="ARBA00022833"/>
    </source>
</evidence>
<protein>
    <submittedName>
        <fullName evidence="8">FYVE-domain-containing protein</fullName>
    </submittedName>
</protein>
<feature type="compositionally biased region" description="Low complexity" evidence="5">
    <location>
        <begin position="131"/>
        <end position="145"/>
    </location>
</feature>
<feature type="compositionally biased region" description="Polar residues" evidence="5">
    <location>
        <begin position="43"/>
        <end position="56"/>
    </location>
</feature>